<comment type="caution">
    <text evidence="1">The sequence shown here is derived from an EMBL/GenBank/DDBJ whole genome shotgun (WGS) entry which is preliminary data.</text>
</comment>
<evidence type="ECO:0000313" key="1">
    <source>
        <dbReference type="EMBL" id="OUC43745.1"/>
    </source>
</evidence>
<name>A0A1Y3EFI4_9BILA</name>
<dbReference type="EMBL" id="LVZM01014288">
    <property type="protein sequence ID" value="OUC43745.1"/>
    <property type="molecule type" value="Genomic_DNA"/>
</dbReference>
<gene>
    <name evidence="1" type="ORF">D917_09552</name>
</gene>
<evidence type="ECO:0000313" key="2">
    <source>
        <dbReference type="Proteomes" id="UP000243006"/>
    </source>
</evidence>
<reference evidence="1 2" key="1">
    <citation type="submission" date="2015-04" db="EMBL/GenBank/DDBJ databases">
        <title>Draft genome of the roundworm Trichinella nativa.</title>
        <authorList>
            <person name="Mitreva M."/>
        </authorList>
    </citation>
    <scope>NUCLEOTIDE SEQUENCE [LARGE SCALE GENOMIC DNA]</scope>
    <source>
        <strain evidence="1 2">ISS45</strain>
    </source>
</reference>
<dbReference type="AlphaFoldDB" id="A0A1Y3EFI4"/>
<protein>
    <submittedName>
        <fullName evidence="1">Uncharacterized protein</fullName>
    </submittedName>
</protein>
<feature type="non-terminal residue" evidence="1">
    <location>
        <position position="1"/>
    </location>
</feature>
<dbReference type="Proteomes" id="UP000243006">
    <property type="component" value="Unassembled WGS sequence"/>
</dbReference>
<organism evidence="1 2">
    <name type="scientific">Trichinella nativa</name>
    <dbReference type="NCBI Taxonomy" id="6335"/>
    <lineage>
        <taxon>Eukaryota</taxon>
        <taxon>Metazoa</taxon>
        <taxon>Ecdysozoa</taxon>
        <taxon>Nematoda</taxon>
        <taxon>Enoplea</taxon>
        <taxon>Dorylaimia</taxon>
        <taxon>Trichinellida</taxon>
        <taxon>Trichinellidae</taxon>
        <taxon>Trichinella</taxon>
    </lineage>
</organism>
<sequence>LYFSDCSLRASVYKASTHLIHRPAVCLFRNETGKAISHQAIGSMGSEKGKRQEDELTDGLASIWSLFADHRKFCKLFIASLVTEYCIKSVVLLGLENKPCWCRFLHAGWGRRSLSHAPVHQWIRSEGQQHQAPERTTKSSNQFRTLVSFHCFPTRQLTGTGATLANTCSHKAAPNVSAPDANAYGARRPRSTCQKRHKQLISDDMLKHEAEHKQLFRTAGVQNKNKTHNNVLVDVISCQITASTVAFKLKN</sequence>
<accession>A0A1Y3EFI4</accession>
<proteinExistence type="predicted"/>